<dbReference type="HOGENOM" id="CLU_2648440_0_0_6"/>
<reference evidence="2" key="2">
    <citation type="journal article" date="2016" name="Environ. Microbiol. Rep.">
        <title>Analysis of defence systems and a conjugative IncP-1 plasmid in the marine polyaromatic hydrocarbons-degrading bacterium Cycloclasticus sp. 78-ME.</title>
        <authorList>
            <person name="Yakimov M.M."/>
            <person name="Crisafi F."/>
            <person name="Messina E."/>
            <person name="Smedile F."/>
            <person name="Lopatina A."/>
            <person name="Denaro R."/>
            <person name="Pieper D.H."/>
            <person name="Golyshin P.N."/>
            <person name="Giuliano L."/>
        </authorList>
    </citation>
    <scope>NUCLEOTIDE SEQUENCE [LARGE SCALE GENOMIC DNA]</scope>
    <source>
        <strain evidence="2">78-ME</strain>
    </source>
</reference>
<dbReference type="AlphaFoldDB" id="S5TFS7"/>
<proteinExistence type="predicted"/>
<dbReference type="KEGG" id="cza:CYCME_1373"/>
<keyword evidence="2" id="KW-1185">Reference proteome</keyword>
<organism evidence="1 2">
    <name type="scientific">Cycloclasticus zancles 78-ME</name>
    <dbReference type="NCBI Taxonomy" id="1198232"/>
    <lineage>
        <taxon>Bacteria</taxon>
        <taxon>Pseudomonadati</taxon>
        <taxon>Pseudomonadota</taxon>
        <taxon>Gammaproteobacteria</taxon>
        <taxon>Thiotrichales</taxon>
        <taxon>Piscirickettsiaceae</taxon>
        <taxon>Cycloclasticus</taxon>
    </lineage>
</organism>
<dbReference type="RefSeq" id="WP_020932549.1">
    <property type="nucleotide sequence ID" value="NC_021917.1"/>
</dbReference>
<gene>
    <name evidence="1" type="ORF">CYCME_1373</name>
</gene>
<dbReference type="Proteomes" id="UP000015380">
    <property type="component" value="Chromosome"/>
</dbReference>
<accession>S5TFS7</accession>
<sequence length="76" mass="8632">MPNLKILSTTRRRTFKDAPKLSSNARHSYFLIDADTRKAINILHTDINCLKSSQSIELLPKKRPGLQNSSAVKERP</sequence>
<name>S5TFS7_9GAMM</name>
<evidence type="ECO:0000313" key="2">
    <source>
        <dbReference type="Proteomes" id="UP000015380"/>
    </source>
</evidence>
<dbReference type="EMBL" id="CP005996">
    <property type="protein sequence ID" value="AGS39702.1"/>
    <property type="molecule type" value="Genomic_DNA"/>
</dbReference>
<evidence type="ECO:0000313" key="1">
    <source>
        <dbReference type="EMBL" id="AGS39702.1"/>
    </source>
</evidence>
<reference evidence="1 2" key="1">
    <citation type="submission" date="2013-05" db="EMBL/GenBank/DDBJ databases">
        <title>Between feast and famine: a lifestyle of most important marine PAH-degrading bacterium Cycloclasticus sp. 7ME.</title>
        <authorList>
            <person name="Yakimov M.M."/>
            <person name="Messina E."/>
            <person name="Genovese M."/>
            <person name="Denaro R."/>
            <person name="Crisafi F."/>
            <person name="Russo D."/>
            <person name="Cappello S."/>
            <person name="Santisi S."/>
            <person name="Smedile F."/>
            <person name="Golyshina O.V."/>
            <person name="Tran H."/>
            <person name="Pieper D.H."/>
            <person name="Golyshin P.N."/>
            <person name="Giuliano L."/>
        </authorList>
    </citation>
    <scope>NUCLEOTIDE SEQUENCE [LARGE SCALE GENOMIC DNA]</scope>
    <source>
        <strain evidence="1 2">78-ME</strain>
    </source>
</reference>
<protein>
    <submittedName>
        <fullName evidence="1">Uncharacterized protein</fullName>
    </submittedName>
</protein>